<proteinExistence type="predicted"/>
<dbReference type="GO" id="GO:0090729">
    <property type="term" value="F:toxin activity"/>
    <property type="evidence" value="ECO:0007669"/>
    <property type="project" value="UniProtKB-KW"/>
</dbReference>
<keyword evidence="4" id="KW-0843">Virulence</keyword>
<protein>
    <recommendedName>
        <fullName evidence="10">Toxin CdiA</fullName>
    </recommendedName>
</protein>
<dbReference type="AlphaFoldDB" id="A0AAV5N4U9"/>
<dbReference type="Proteomes" id="UP001058124">
    <property type="component" value="Unassembled WGS sequence"/>
</dbReference>
<evidence type="ECO:0000259" key="7">
    <source>
        <dbReference type="Pfam" id="PF18664"/>
    </source>
</evidence>
<keyword evidence="9" id="KW-1185">Reference proteome</keyword>
<dbReference type="RefSeq" id="WP_134389018.1">
    <property type="nucleotide sequence ID" value="NZ_BRLH01000004.1"/>
</dbReference>
<dbReference type="InterPro" id="IPR041620">
    <property type="entry name" value="CdiA_C_tRNase"/>
</dbReference>
<comment type="caution">
    <text evidence="8">The sequence shown here is derived from an EMBL/GenBank/DDBJ whole genome shotgun (WGS) entry which is preliminary data.</text>
</comment>
<sequence>MSDGDGGYTPYAPSMPTTPVGQVSDKDSSTTHSAIAQGDIIIRDGENQKQDIANLSRDTDNAHRALDDTFDKDKIKDQLSIQKEAVALGTQAMDAYKQSKLNEAKESIRAEMAAKGELNGLSEAQINAKIAESEQYKSVDKEYGVGSNFWQNGTAAAGLLAGVLGGNVTGGVAAGAAPYMATLVKEASQGNDAARMALHAVVSGALAQAQGANPGAAAAGGFVAAASSDALANAFYGKKAEELSPDEKMVISNLVALVGSAAGGVVGGDVNGIASGANAARVEVENNSMLGDKGRESVKESAEWWKEQIRDKLGENIASQLANGLVIFASESGDLAMLGGDTAFDIIAALATCAAGDSYCSQAQSDIAKKDAAAANVLNGIMNGDAWEGIKSSFVKAANGDQKALENVAGILSGALLPAKILSSGGKNSLVIEQTAGKGTIFTEIKTGQAVNLDEFNRLNQLDIHAGKIKPAEASAAVEIQNSLGGTLKRIGDGEGLGDFIFTSGPNKGKTVDFMFTTANGTSKEITGINQFFNNNWEKNVKVLEDHLKKADFVPLDFRVLNHINQQRLMDHIKTLSASEQKKIIIMR</sequence>
<evidence type="ECO:0008006" key="10">
    <source>
        <dbReference type="Google" id="ProtNLM"/>
    </source>
</evidence>
<dbReference type="Pfam" id="PF18664">
    <property type="entry name" value="CdiA_C_tRNase"/>
    <property type="match status" value="1"/>
</dbReference>
<dbReference type="InterPro" id="IPR006914">
    <property type="entry name" value="VENN_dom"/>
</dbReference>
<comment type="subcellular location">
    <subcellularLocation>
        <location evidence="1">Target cell</location>
        <location evidence="1">Target cell cytoplasm</location>
    </subcellularLocation>
</comment>
<evidence type="ECO:0000256" key="3">
    <source>
        <dbReference type="ARBA" id="ARBA00022913"/>
    </source>
</evidence>
<name>A0AAV5N4U9_9GAMM</name>
<accession>A0AAV5N4U9</accession>
<feature type="region of interest" description="Disordered" evidence="5">
    <location>
        <begin position="1"/>
        <end position="45"/>
    </location>
</feature>
<feature type="domain" description="CdiA C-terminal tRNase" evidence="7">
    <location>
        <begin position="471"/>
        <end position="587"/>
    </location>
</feature>
<dbReference type="Pfam" id="PF04829">
    <property type="entry name" value="PT-VENN"/>
    <property type="match status" value="1"/>
</dbReference>
<evidence type="ECO:0000259" key="6">
    <source>
        <dbReference type="Pfam" id="PF04829"/>
    </source>
</evidence>
<keyword evidence="3" id="KW-1266">Target cell cytoplasm</keyword>
<evidence type="ECO:0000313" key="9">
    <source>
        <dbReference type="Proteomes" id="UP001058124"/>
    </source>
</evidence>
<dbReference type="CDD" id="cd20726">
    <property type="entry name" value="CDI_toxin_BpE479_tRNase-like"/>
    <property type="match status" value="1"/>
</dbReference>
<reference evidence="8" key="1">
    <citation type="submission" date="2022-06" db="EMBL/GenBank/DDBJ databases">
        <title>Draft genome sequences of Leminorella grimontii str. JCM5902.</title>
        <authorList>
            <person name="Wakabayashi Y."/>
            <person name="Kojima K."/>
        </authorList>
    </citation>
    <scope>NUCLEOTIDE SEQUENCE</scope>
    <source>
        <strain evidence="8">JCM 5902</strain>
    </source>
</reference>
<evidence type="ECO:0000256" key="2">
    <source>
        <dbReference type="ARBA" id="ARBA00022656"/>
    </source>
</evidence>
<dbReference type="EMBL" id="BRLH01000004">
    <property type="protein sequence ID" value="GKX56134.1"/>
    <property type="molecule type" value="Genomic_DNA"/>
</dbReference>
<evidence type="ECO:0000256" key="4">
    <source>
        <dbReference type="ARBA" id="ARBA00023026"/>
    </source>
</evidence>
<evidence type="ECO:0000313" key="8">
    <source>
        <dbReference type="EMBL" id="GKX56134.1"/>
    </source>
</evidence>
<organism evidence="8 9">
    <name type="scientific">Leminorella grimontii</name>
    <dbReference type="NCBI Taxonomy" id="82981"/>
    <lineage>
        <taxon>Bacteria</taxon>
        <taxon>Pseudomonadati</taxon>
        <taxon>Pseudomonadota</taxon>
        <taxon>Gammaproteobacteria</taxon>
        <taxon>Enterobacterales</taxon>
        <taxon>Budviciaceae</taxon>
        <taxon>Leminorella</taxon>
    </lineage>
</organism>
<gene>
    <name evidence="8" type="ORF">SOASR030_22460</name>
</gene>
<evidence type="ECO:0000256" key="5">
    <source>
        <dbReference type="SAM" id="MobiDB-lite"/>
    </source>
</evidence>
<keyword evidence="2" id="KW-0800">Toxin</keyword>
<feature type="domain" description="VENN motif-containing" evidence="6">
    <location>
        <begin position="241"/>
        <end position="289"/>
    </location>
</feature>
<evidence type="ECO:0000256" key="1">
    <source>
        <dbReference type="ARBA" id="ARBA00004219"/>
    </source>
</evidence>